<evidence type="ECO:0000259" key="9">
    <source>
        <dbReference type="PROSITE" id="PS50280"/>
    </source>
</evidence>
<dbReference type="PROSITE" id="PS50867">
    <property type="entry name" value="PRE_SET"/>
    <property type="match status" value="1"/>
</dbReference>
<dbReference type="PANTHER" id="PTHR46450:SF24">
    <property type="entry name" value="HISTONE-LYSINE N-METHYLTRANSFERASE SUVR4"/>
    <property type="match status" value="1"/>
</dbReference>
<keyword evidence="5" id="KW-0479">Metal-binding</keyword>
<dbReference type="EMBL" id="JAMYWD010000011">
    <property type="protein sequence ID" value="KAJ4955209.1"/>
    <property type="molecule type" value="Genomic_DNA"/>
</dbReference>
<dbReference type="PROSITE" id="PS50280">
    <property type="entry name" value="SET"/>
    <property type="match status" value="1"/>
</dbReference>
<keyword evidence="4" id="KW-0808">Transferase</keyword>
<dbReference type="PANTHER" id="PTHR46450">
    <property type="entry name" value="INACTIVE HISTONE-LYSINE N-METHYLTRANSFERASE SUVR1-RELATED"/>
    <property type="match status" value="1"/>
</dbReference>
<organism evidence="11 12">
    <name type="scientific">Protea cynaroides</name>
    <dbReference type="NCBI Taxonomy" id="273540"/>
    <lineage>
        <taxon>Eukaryota</taxon>
        <taxon>Viridiplantae</taxon>
        <taxon>Streptophyta</taxon>
        <taxon>Embryophyta</taxon>
        <taxon>Tracheophyta</taxon>
        <taxon>Spermatophyta</taxon>
        <taxon>Magnoliopsida</taxon>
        <taxon>Proteales</taxon>
        <taxon>Proteaceae</taxon>
        <taxon>Protea</taxon>
    </lineage>
</organism>
<feature type="region of interest" description="Disordered" evidence="8">
    <location>
        <begin position="149"/>
        <end position="216"/>
    </location>
</feature>
<dbReference type="FunFam" id="2.170.270.10:FF:000046">
    <property type="entry name" value="SET-domain containing protein lysine methyltransferase family protein"/>
    <property type="match status" value="1"/>
</dbReference>
<evidence type="ECO:0000256" key="1">
    <source>
        <dbReference type="ARBA" id="ARBA00004123"/>
    </source>
</evidence>
<evidence type="ECO:0000313" key="12">
    <source>
        <dbReference type="Proteomes" id="UP001141806"/>
    </source>
</evidence>
<dbReference type="OrthoDB" id="308383at2759"/>
<dbReference type="SUPFAM" id="SSF82199">
    <property type="entry name" value="SET domain"/>
    <property type="match status" value="1"/>
</dbReference>
<dbReference type="Gene3D" id="1.10.8.850">
    <property type="entry name" value="Histone-lysine N methyltransferase , C-terminal domain-like"/>
    <property type="match status" value="1"/>
</dbReference>
<evidence type="ECO:0000256" key="3">
    <source>
        <dbReference type="ARBA" id="ARBA00022454"/>
    </source>
</evidence>
<dbReference type="InterPro" id="IPR018848">
    <property type="entry name" value="WIYLD_domain"/>
</dbReference>
<dbReference type="Pfam" id="PF10440">
    <property type="entry name" value="WIYLD"/>
    <property type="match status" value="1"/>
</dbReference>
<dbReference type="GO" id="GO:0005634">
    <property type="term" value="C:nucleus"/>
    <property type="evidence" value="ECO:0007669"/>
    <property type="project" value="UniProtKB-SubCell"/>
</dbReference>
<dbReference type="SMART" id="SM00317">
    <property type="entry name" value="SET"/>
    <property type="match status" value="1"/>
</dbReference>
<dbReference type="AlphaFoldDB" id="A0A9Q0H106"/>
<dbReference type="Pfam" id="PF05033">
    <property type="entry name" value="Pre-SET"/>
    <property type="match status" value="1"/>
</dbReference>
<dbReference type="Pfam" id="PF00856">
    <property type="entry name" value="SET"/>
    <property type="match status" value="1"/>
</dbReference>
<feature type="compositionally biased region" description="Basic and acidic residues" evidence="8">
    <location>
        <begin position="199"/>
        <end position="216"/>
    </location>
</feature>
<protein>
    <recommendedName>
        <fullName evidence="13">Histone-lysine N-methyltransferase SUVR4</fullName>
    </recommendedName>
</protein>
<feature type="compositionally biased region" description="Basic and acidic residues" evidence="8">
    <location>
        <begin position="59"/>
        <end position="70"/>
    </location>
</feature>
<keyword evidence="12" id="KW-1185">Reference proteome</keyword>
<comment type="caution">
    <text evidence="11">The sequence shown here is derived from an EMBL/GenBank/DDBJ whole genome shotgun (WGS) entry which is preliminary data.</text>
</comment>
<dbReference type="SMART" id="SM00468">
    <property type="entry name" value="PreSET"/>
    <property type="match status" value="1"/>
</dbReference>
<evidence type="ECO:0000256" key="2">
    <source>
        <dbReference type="ARBA" id="ARBA00004286"/>
    </source>
</evidence>
<evidence type="ECO:0000313" key="11">
    <source>
        <dbReference type="EMBL" id="KAJ4955209.1"/>
    </source>
</evidence>
<evidence type="ECO:0008006" key="13">
    <source>
        <dbReference type="Google" id="ProtNLM"/>
    </source>
</evidence>
<keyword evidence="6" id="KW-0862">Zinc</keyword>
<keyword evidence="3" id="KW-0158">Chromosome</keyword>
<dbReference type="InterPro" id="IPR043017">
    <property type="entry name" value="WIYLD_dom_sf"/>
</dbReference>
<sequence length="873" mass="97612">MTADPRVAKAYAAMKALGLHKETVKPVLKNLLRLFDRNWDPIEEENYRALADAIFDYEESKKSEERDRSEAIVNESEPSLKRLHRQQGGQASASGCNSNSFLGESSLKRPKLEEDGSEACYREGRTRTMQFGDNRVESEPVSPMIHLKNKGKESASPQTCLEQEGAGPLKMGRKDRRIESDSAISPETATGEKISPSVFRDKGKEPDSPHYALRDKISPSGRVSHAVCLKEPKIETRMVLLPRENIPNQKYNSFIQPKNEELTDDLYQFEVPIAMIHPISAPPRNEGLVSTKAYSSGNGSTAVVDCQRPRASQFVNAKDGGECVSLKACKTGKVHEFVNIPKESSTSFELASSPVGEVKIFLNCGSALGKSGFYVPNLDEVLKMVEDRCLKSYRIIEPRFSVMNLMKEMCACFLELGTDSKGDKVGNGRNVIRTLDALGNSNTTNAFRPKKNLQNNFNVSVGSSTGSGDFKVLVPQISRILAMDGLDSHDPITQLNHKVLENSNAERVKKEKVRKGQGRGNSTSLVVVQQHRFGDVRPPHDVSDISKGEESIRISVVNEYGGEQCPPLFYYIPQNIVYQSAYLKFSLARIGDEDCCSSCFGDCLSSSIPCACARETGGEFAYTQEGRVKEGFLHECISMNRDPVGHPSRVYCKDCPLERSKNDDFADPCKGHLVRKFIKECWSKCGCNKQCGNRVVQRGITCNLQVFTTPEGKEWGLRALEDLPKGTFVCEYVGEVVTNTELYERNMVSSRKEKHTYPVLLDADWASEGVLNDEECLCLDATFYGNVARFVNHRCFDANMVGIPVELETPDHHYYHLAFFTTRKIDALEELNWDYGIDFDDHNHPVKAFRCRCGSKFCRDTKRLNRGKSLVLS</sequence>
<dbReference type="PROSITE" id="PS51580">
    <property type="entry name" value="SAM_MT43_3"/>
    <property type="match status" value="1"/>
</dbReference>
<accession>A0A9Q0H106</accession>
<dbReference type="GO" id="GO:0042054">
    <property type="term" value="F:histone methyltransferase activity"/>
    <property type="evidence" value="ECO:0007669"/>
    <property type="project" value="InterPro"/>
</dbReference>
<dbReference type="InterPro" id="IPR046341">
    <property type="entry name" value="SET_dom_sf"/>
</dbReference>
<comment type="subcellular location">
    <subcellularLocation>
        <location evidence="2">Chromosome</location>
    </subcellularLocation>
    <subcellularLocation>
        <location evidence="1">Nucleus</location>
    </subcellularLocation>
</comment>
<dbReference type="CDD" id="cd10538">
    <property type="entry name" value="SET_SETDB-like"/>
    <property type="match status" value="1"/>
</dbReference>
<feature type="region of interest" description="Disordered" evidence="8">
    <location>
        <begin position="59"/>
        <end position="116"/>
    </location>
</feature>
<reference evidence="11" key="1">
    <citation type="journal article" date="2023" name="Plant J.">
        <title>The genome of the king protea, Protea cynaroides.</title>
        <authorList>
            <person name="Chang J."/>
            <person name="Duong T.A."/>
            <person name="Schoeman C."/>
            <person name="Ma X."/>
            <person name="Roodt D."/>
            <person name="Barker N."/>
            <person name="Li Z."/>
            <person name="Van de Peer Y."/>
            <person name="Mizrachi E."/>
        </authorList>
    </citation>
    <scope>NUCLEOTIDE SEQUENCE</scope>
    <source>
        <tissue evidence="11">Young leaves</tissue>
    </source>
</reference>
<feature type="domain" description="Pre-SET" evidence="10">
    <location>
        <begin position="595"/>
        <end position="699"/>
    </location>
</feature>
<evidence type="ECO:0000259" key="10">
    <source>
        <dbReference type="PROSITE" id="PS50867"/>
    </source>
</evidence>
<dbReference type="Gene3D" id="2.170.270.10">
    <property type="entry name" value="SET domain"/>
    <property type="match status" value="1"/>
</dbReference>
<feature type="domain" description="SET" evidence="9">
    <location>
        <begin position="702"/>
        <end position="836"/>
    </location>
</feature>
<dbReference type="InterPro" id="IPR007728">
    <property type="entry name" value="Pre-SET_dom"/>
</dbReference>
<dbReference type="InterPro" id="IPR025776">
    <property type="entry name" value="SUVR4/1/2"/>
</dbReference>
<evidence type="ECO:0000256" key="6">
    <source>
        <dbReference type="ARBA" id="ARBA00022833"/>
    </source>
</evidence>
<dbReference type="InterPro" id="IPR001214">
    <property type="entry name" value="SET_dom"/>
</dbReference>
<feature type="compositionally biased region" description="Polar residues" evidence="8">
    <location>
        <begin position="87"/>
        <end position="103"/>
    </location>
</feature>
<dbReference type="GO" id="GO:0005694">
    <property type="term" value="C:chromosome"/>
    <property type="evidence" value="ECO:0007669"/>
    <property type="project" value="UniProtKB-SubCell"/>
</dbReference>
<feature type="compositionally biased region" description="Basic and acidic residues" evidence="8">
    <location>
        <begin position="106"/>
        <end position="116"/>
    </location>
</feature>
<gene>
    <name evidence="11" type="ORF">NE237_011992</name>
</gene>
<name>A0A9Q0H106_9MAGN</name>
<evidence type="ECO:0000256" key="4">
    <source>
        <dbReference type="ARBA" id="ARBA00022679"/>
    </source>
</evidence>
<dbReference type="Proteomes" id="UP001141806">
    <property type="component" value="Unassembled WGS sequence"/>
</dbReference>
<proteinExistence type="predicted"/>
<dbReference type="GO" id="GO:0008270">
    <property type="term" value="F:zinc ion binding"/>
    <property type="evidence" value="ECO:0007669"/>
    <property type="project" value="InterPro"/>
</dbReference>
<evidence type="ECO:0000256" key="7">
    <source>
        <dbReference type="ARBA" id="ARBA00023242"/>
    </source>
</evidence>
<evidence type="ECO:0000256" key="8">
    <source>
        <dbReference type="SAM" id="MobiDB-lite"/>
    </source>
</evidence>
<keyword evidence="7" id="KW-0539">Nucleus</keyword>
<evidence type="ECO:0000256" key="5">
    <source>
        <dbReference type="ARBA" id="ARBA00022723"/>
    </source>
</evidence>